<sequence>MTSLFRRTISGFTVIEMVVVIAIIGITSSIVITSLMAGRAVRLTEQAVHDVASALRQAQNFALTGRANTGEESCYFGLRFNSSSQYVLVQYYRSSGNCNSYHTLTTTNLSGGVTFTGIGSYPTTLAFSLPRAEVYSATSGAFSGLATAQLIGLTKSSRTQYLCLYPGGRIEERGTTGTCP</sequence>
<evidence type="ECO:0000256" key="1">
    <source>
        <dbReference type="SAM" id="Phobius"/>
    </source>
</evidence>
<dbReference type="InterPro" id="IPR045584">
    <property type="entry name" value="Pilin-like"/>
</dbReference>
<dbReference type="SUPFAM" id="SSF54523">
    <property type="entry name" value="Pili subunits"/>
    <property type="match status" value="1"/>
</dbReference>
<organism evidence="2 3">
    <name type="scientific">Candidatus Dojkabacteria bacterium</name>
    <dbReference type="NCBI Taxonomy" id="2099670"/>
    <lineage>
        <taxon>Bacteria</taxon>
        <taxon>Candidatus Dojkabacteria</taxon>
    </lineage>
</organism>
<feature type="transmembrane region" description="Helical" evidence="1">
    <location>
        <begin position="12"/>
        <end position="37"/>
    </location>
</feature>
<name>A0A5C7J838_9BACT</name>
<accession>A0A5C7J838</accession>
<gene>
    <name evidence="2" type="ORF">E6Q11_02295</name>
</gene>
<keyword evidence="1" id="KW-0812">Transmembrane</keyword>
<reference evidence="2 3" key="1">
    <citation type="submission" date="2018-09" db="EMBL/GenBank/DDBJ databases">
        <title>Metagenome Assembled Genomes from an Advanced Water Purification Facility.</title>
        <authorList>
            <person name="Stamps B.W."/>
            <person name="Spear J.R."/>
        </authorList>
    </citation>
    <scope>NUCLEOTIDE SEQUENCE [LARGE SCALE GENOMIC DNA]</scope>
    <source>
        <strain evidence="2">Bin_63_2</strain>
    </source>
</reference>
<keyword evidence="1" id="KW-0472">Membrane</keyword>
<protein>
    <submittedName>
        <fullName evidence="2">Prepilin-type N-terminal cleavage/methylation domain-containing protein</fullName>
    </submittedName>
</protein>
<dbReference type="AlphaFoldDB" id="A0A5C7J838"/>
<dbReference type="Pfam" id="PF07963">
    <property type="entry name" value="N_methyl"/>
    <property type="match status" value="1"/>
</dbReference>
<proteinExistence type="predicted"/>
<dbReference type="NCBIfam" id="TIGR02532">
    <property type="entry name" value="IV_pilin_GFxxxE"/>
    <property type="match status" value="1"/>
</dbReference>
<keyword evidence="1" id="KW-1133">Transmembrane helix</keyword>
<evidence type="ECO:0000313" key="2">
    <source>
        <dbReference type="EMBL" id="TXG77730.1"/>
    </source>
</evidence>
<evidence type="ECO:0000313" key="3">
    <source>
        <dbReference type="Proteomes" id="UP000321026"/>
    </source>
</evidence>
<dbReference type="Gene3D" id="3.30.700.10">
    <property type="entry name" value="Glycoprotein, Type 4 Pilin"/>
    <property type="match status" value="1"/>
</dbReference>
<comment type="caution">
    <text evidence="2">The sequence shown here is derived from an EMBL/GenBank/DDBJ whole genome shotgun (WGS) entry which is preliminary data.</text>
</comment>
<dbReference type="EMBL" id="SSDS01000039">
    <property type="protein sequence ID" value="TXG77730.1"/>
    <property type="molecule type" value="Genomic_DNA"/>
</dbReference>
<dbReference type="InterPro" id="IPR012902">
    <property type="entry name" value="N_methyl_site"/>
</dbReference>
<dbReference type="Proteomes" id="UP000321026">
    <property type="component" value="Unassembled WGS sequence"/>
</dbReference>